<comment type="caution">
    <text evidence="2">The sequence shown here is derived from an EMBL/GenBank/DDBJ whole genome shotgun (WGS) entry which is preliminary data.</text>
</comment>
<evidence type="ECO:0000256" key="1">
    <source>
        <dbReference type="SAM" id="SignalP"/>
    </source>
</evidence>
<gene>
    <name evidence="2" type="ORF">FOL47_011348</name>
</gene>
<sequence>MAMMMKQVLFVRVLIICGDAQPADGLAFRLRYVYLAELVVDVYFTFLPTLPDVDHDRFRIGVSTTETYLTITGTFQFDQAGEAFTLELADNTRQDFIGQFNNLNIPGFHLASTALQQGRFNYVTRNLEIDIGDPGYPLVLPFWNFPPALG</sequence>
<proteinExistence type="predicted"/>
<evidence type="ECO:0000313" key="2">
    <source>
        <dbReference type="EMBL" id="KAF4651929.1"/>
    </source>
</evidence>
<keyword evidence="3" id="KW-1185">Reference proteome</keyword>
<organism evidence="2 3">
    <name type="scientific">Perkinsus chesapeaki</name>
    <name type="common">Clam parasite</name>
    <name type="synonym">Perkinsus andrewsi</name>
    <dbReference type="NCBI Taxonomy" id="330153"/>
    <lineage>
        <taxon>Eukaryota</taxon>
        <taxon>Sar</taxon>
        <taxon>Alveolata</taxon>
        <taxon>Perkinsozoa</taxon>
        <taxon>Perkinsea</taxon>
        <taxon>Perkinsida</taxon>
        <taxon>Perkinsidae</taxon>
        <taxon>Perkinsus</taxon>
    </lineage>
</organism>
<dbReference type="Proteomes" id="UP000591131">
    <property type="component" value="Unassembled WGS sequence"/>
</dbReference>
<name>A0A7J6KZA4_PERCH</name>
<evidence type="ECO:0000313" key="3">
    <source>
        <dbReference type="Proteomes" id="UP000591131"/>
    </source>
</evidence>
<accession>A0A7J6KZA4</accession>
<feature type="chain" id="PRO_5029673973" evidence="1">
    <location>
        <begin position="21"/>
        <end position="150"/>
    </location>
</feature>
<dbReference type="AlphaFoldDB" id="A0A7J6KZA4"/>
<feature type="signal peptide" evidence="1">
    <location>
        <begin position="1"/>
        <end position="20"/>
    </location>
</feature>
<dbReference type="EMBL" id="JAAPAO010000985">
    <property type="protein sequence ID" value="KAF4651929.1"/>
    <property type="molecule type" value="Genomic_DNA"/>
</dbReference>
<protein>
    <submittedName>
        <fullName evidence="2">Uncharacterized protein</fullName>
    </submittedName>
</protein>
<keyword evidence="1" id="KW-0732">Signal</keyword>
<reference evidence="2 3" key="1">
    <citation type="submission" date="2020-04" db="EMBL/GenBank/DDBJ databases">
        <title>Perkinsus chesapeaki whole genome sequence.</title>
        <authorList>
            <person name="Bogema D.R."/>
        </authorList>
    </citation>
    <scope>NUCLEOTIDE SEQUENCE [LARGE SCALE GENOMIC DNA]</scope>
    <source>
        <strain evidence="2">ATCC PRA-425</strain>
    </source>
</reference>